<sequence>MAATPEQSLSPSSAAQPAPEPASLYRSLLSAPTPCSTAAPFTAHVFACILSIGVFDAYQHETSVSAAIGLNRAQIEALTRNWLPAASAHIDLRAEPETAPFDDEEEQLQGLLTSHQADAAPESVWLTAIVTRRSMLDNHLWQDLGLFDRGDLNRLMSERYPVLAARNASNMKWKKFLYRSLCEMEGFTLCTAPSCQECSDFDNCFGDESGESSLARIRRDLSRAV</sequence>
<dbReference type="GO" id="GO:0009399">
    <property type="term" value="P:nitrogen fixation"/>
    <property type="evidence" value="ECO:0007669"/>
    <property type="project" value="InterPro"/>
</dbReference>
<keyword evidence="2" id="KW-1185">Reference proteome</keyword>
<dbReference type="AlphaFoldDB" id="A0A8B6M0Z6"/>
<reference evidence="1 2" key="1">
    <citation type="submission" date="2019-05" db="EMBL/GenBank/DDBJ databases">
        <authorList>
            <person name="Farhan Ul Haque M."/>
        </authorList>
    </citation>
    <scope>NUCLEOTIDE SEQUENCE [LARGE SCALE GENOMIC DNA]</scope>
    <source>
        <strain evidence="1">2</strain>
    </source>
</reference>
<dbReference type="GO" id="GO:0030151">
    <property type="term" value="F:molybdenum ion binding"/>
    <property type="evidence" value="ECO:0007669"/>
    <property type="project" value="InterPro"/>
</dbReference>
<gene>
    <name evidence="1" type="ORF">MPC4_10443</name>
</gene>
<name>A0A8B6M0Z6_METTU</name>
<evidence type="ECO:0000313" key="2">
    <source>
        <dbReference type="Proteomes" id="UP000485880"/>
    </source>
</evidence>
<protein>
    <submittedName>
        <fullName evidence="1">NifQ family protein</fullName>
    </submittedName>
</protein>
<comment type="caution">
    <text evidence="1">The sequence shown here is derived from an EMBL/GenBank/DDBJ whole genome shotgun (WGS) entry which is preliminary data.</text>
</comment>
<dbReference type="EMBL" id="CABFMQ020000001">
    <property type="protein sequence ID" value="VTZ48488.1"/>
    <property type="molecule type" value="Genomic_DNA"/>
</dbReference>
<organism evidence="1 2">
    <name type="scientific">Methylocella tundrae</name>
    <dbReference type="NCBI Taxonomy" id="227605"/>
    <lineage>
        <taxon>Bacteria</taxon>
        <taxon>Pseudomonadati</taxon>
        <taxon>Pseudomonadota</taxon>
        <taxon>Alphaproteobacteria</taxon>
        <taxon>Hyphomicrobiales</taxon>
        <taxon>Beijerinckiaceae</taxon>
        <taxon>Methylocella</taxon>
    </lineage>
</organism>
<dbReference type="Proteomes" id="UP000485880">
    <property type="component" value="Unassembled WGS sequence"/>
</dbReference>
<evidence type="ECO:0000313" key="1">
    <source>
        <dbReference type="EMBL" id="VTZ48488.1"/>
    </source>
</evidence>
<accession>A0A8B6M0Z6</accession>
<dbReference type="Pfam" id="PF04891">
    <property type="entry name" value="NifQ"/>
    <property type="match status" value="1"/>
</dbReference>
<proteinExistence type="predicted"/>
<dbReference type="InterPro" id="IPR006975">
    <property type="entry name" value="NifQ"/>
</dbReference>